<keyword evidence="10" id="KW-0547">Nucleotide-binding</keyword>
<dbReference type="PANTHER" id="PTHR41523:SF8">
    <property type="entry name" value="ETHYLENE RESPONSE SENSOR PROTEIN"/>
    <property type="match status" value="1"/>
</dbReference>
<gene>
    <name evidence="18" type="ORF">HEQ75_23150</name>
</gene>
<dbReference type="InterPro" id="IPR011102">
    <property type="entry name" value="Sig_transdc_His_kinase_HWE"/>
</dbReference>
<evidence type="ECO:0000256" key="13">
    <source>
        <dbReference type="ARBA" id="ARBA00022991"/>
    </source>
</evidence>
<dbReference type="SMART" id="SM00091">
    <property type="entry name" value="PAS"/>
    <property type="match status" value="2"/>
</dbReference>
<name>A0ABX1ED00_9PROT</name>
<evidence type="ECO:0000256" key="12">
    <source>
        <dbReference type="ARBA" id="ARBA00022840"/>
    </source>
</evidence>
<evidence type="ECO:0000256" key="4">
    <source>
        <dbReference type="ARBA" id="ARBA00022553"/>
    </source>
</evidence>
<dbReference type="SUPFAM" id="SSF55785">
    <property type="entry name" value="PYP-like sensor domain (PAS domain)"/>
    <property type="match status" value="2"/>
</dbReference>
<keyword evidence="8" id="KW-0808">Transferase</keyword>
<keyword evidence="7" id="KW-0288">FMN</keyword>
<feature type="domain" description="PAS" evidence="16">
    <location>
        <begin position="353"/>
        <end position="427"/>
    </location>
</feature>
<feature type="domain" description="PAC" evidence="17">
    <location>
        <begin position="429"/>
        <end position="485"/>
    </location>
</feature>
<dbReference type="InterPro" id="IPR035965">
    <property type="entry name" value="PAS-like_dom_sf"/>
</dbReference>
<evidence type="ECO:0000259" key="17">
    <source>
        <dbReference type="PROSITE" id="PS50113"/>
    </source>
</evidence>
<dbReference type="SMART" id="SM00086">
    <property type="entry name" value="PAC"/>
    <property type="match status" value="2"/>
</dbReference>
<dbReference type="Proteomes" id="UP000787635">
    <property type="component" value="Unassembled WGS sequence"/>
</dbReference>
<keyword evidence="12" id="KW-0067">ATP-binding</keyword>
<sequence length="815" mass="88166">MSAAPPPKRRFGAMQAGLLAAVLAPLLVFGLSAWRGWEQAWRGAETEVARTADAAGEYARRLLEAQVLRLERANEILAGLSDAEIRASETALHAALRGVAAEREPADRAGFYIFVFDRLGQPLVASNVLPVPPPDDVLAARSFNQALRDPDAPWLHVSQIYTGQATRRPFFAVTARRSRTGNGLPEGAYDGILNASVYLDHVNEALAALAASPGDVVSLLRADGALLARSGGFGDQVPDGLRLQPGLLASAMARQATRGVLVGTSTIDQVRRVAAFRAIGGGLPVYAVAGRDEAAIALAWRRAILPQAVLALGSSALLLLLARAVLRRQAALEVANAALERRVEERTRDLRGRERLLRLALQAAEAASWSWEVGASRLFWSDEMFHLLGLDPQADAGLAEFDRFLEVVHPEDRDRLRKAAAQGIAEGSMAVEFRVFRRMPDGRREPVWLLCRARLYPGDGGNPATLVGIDIDITQRRRAEERFEVATAAMSGFVYEWDVETGRITRTTGAEALLGENPGTEAGEWLARLHPEDRPRLEAEAQRLAREPARDSFALEYRARRADGGWAWLWDRGHVTRDPATGAVVRMVGGAVDVTARRQSEERQFLLLREVDHRAKNALAVVKAALRLTPRDDAEEFAAAVEGRIDALARAQALLSETSWRGTPLRDILTGALEPFIGGPPGMLAPRVRLEGPPVVLAATAIQPTAMAVHELATNATKYGALSSAEGQLWVAWRQEGGWLHLTWTESGGPPAPAPPARRGFGSRVVDTTVRSQLGGQVAWHWAADGLAVELALPAARVLVRAQPALGGNETVIRS</sequence>
<keyword evidence="19" id="KW-1185">Reference proteome</keyword>
<evidence type="ECO:0000256" key="2">
    <source>
        <dbReference type="ARBA" id="ARBA00012438"/>
    </source>
</evidence>
<proteinExistence type="predicted"/>
<dbReference type="SMART" id="SM00911">
    <property type="entry name" value="HWE_HK"/>
    <property type="match status" value="1"/>
</dbReference>
<organism evidence="18 19">
    <name type="scientific">Falsiroseomonas selenitidurans</name>
    <dbReference type="NCBI Taxonomy" id="2716335"/>
    <lineage>
        <taxon>Bacteria</taxon>
        <taxon>Pseudomonadati</taxon>
        <taxon>Pseudomonadota</taxon>
        <taxon>Alphaproteobacteria</taxon>
        <taxon>Acetobacterales</taxon>
        <taxon>Roseomonadaceae</taxon>
        <taxon>Falsiroseomonas</taxon>
    </lineage>
</organism>
<dbReference type="SUPFAM" id="SSF55874">
    <property type="entry name" value="ATPase domain of HSP90 chaperone/DNA topoisomerase II/histidine kinase"/>
    <property type="match status" value="1"/>
</dbReference>
<dbReference type="Pfam" id="PF07536">
    <property type="entry name" value="HWE_HK"/>
    <property type="match status" value="1"/>
</dbReference>
<evidence type="ECO:0000256" key="14">
    <source>
        <dbReference type="ARBA" id="ARBA00023026"/>
    </source>
</evidence>
<comment type="caution">
    <text evidence="18">The sequence shown here is derived from an EMBL/GenBank/DDBJ whole genome shotgun (WGS) entry which is preliminary data.</text>
</comment>
<dbReference type="Pfam" id="PF08447">
    <property type="entry name" value="PAS_3"/>
    <property type="match status" value="2"/>
</dbReference>
<keyword evidence="9" id="KW-0677">Repeat</keyword>
<evidence type="ECO:0000259" key="16">
    <source>
        <dbReference type="PROSITE" id="PS50112"/>
    </source>
</evidence>
<evidence type="ECO:0000256" key="10">
    <source>
        <dbReference type="ARBA" id="ARBA00022741"/>
    </source>
</evidence>
<protein>
    <recommendedName>
        <fullName evidence="2">histidine kinase</fullName>
        <ecNumber evidence="2">2.7.13.3</ecNumber>
    </recommendedName>
</protein>
<keyword evidence="14" id="KW-0843">Virulence</keyword>
<evidence type="ECO:0000256" key="5">
    <source>
        <dbReference type="ARBA" id="ARBA00022606"/>
    </source>
</evidence>
<dbReference type="PROSITE" id="PS50113">
    <property type="entry name" value="PAC"/>
    <property type="match status" value="1"/>
</dbReference>
<dbReference type="InterPro" id="IPR013655">
    <property type="entry name" value="PAS_fold_3"/>
</dbReference>
<evidence type="ECO:0000256" key="8">
    <source>
        <dbReference type="ARBA" id="ARBA00022679"/>
    </source>
</evidence>
<evidence type="ECO:0000256" key="6">
    <source>
        <dbReference type="ARBA" id="ARBA00022630"/>
    </source>
</evidence>
<evidence type="ECO:0000313" key="18">
    <source>
        <dbReference type="EMBL" id="NKC33777.1"/>
    </source>
</evidence>
<evidence type="ECO:0000256" key="1">
    <source>
        <dbReference type="ARBA" id="ARBA00000085"/>
    </source>
</evidence>
<dbReference type="NCBIfam" id="TIGR00229">
    <property type="entry name" value="sensory_box"/>
    <property type="match status" value="1"/>
</dbReference>
<dbReference type="CDD" id="cd12915">
    <property type="entry name" value="PDC2_DGC_like"/>
    <property type="match status" value="1"/>
</dbReference>
<dbReference type="Gene3D" id="3.30.565.10">
    <property type="entry name" value="Histidine kinase-like ATPase, C-terminal domain"/>
    <property type="match status" value="1"/>
</dbReference>
<evidence type="ECO:0000256" key="11">
    <source>
        <dbReference type="ARBA" id="ARBA00022777"/>
    </source>
</evidence>
<dbReference type="PROSITE" id="PS50112">
    <property type="entry name" value="PAS"/>
    <property type="match status" value="1"/>
</dbReference>
<evidence type="ECO:0000256" key="9">
    <source>
        <dbReference type="ARBA" id="ARBA00022737"/>
    </source>
</evidence>
<keyword evidence="13" id="KW-0157">Chromophore</keyword>
<keyword evidence="5" id="KW-0716">Sensory transduction</keyword>
<keyword evidence="4" id="KW-0597">Phosphoprotein</keyword>
<dbReference type="InterPro" id="IPR000700">
    <property type="entry name" value="PAS-assoc_C"/>
</dbReference>
<dbReference type="Gene3D" id="3.30.450.20">
    <property type="entry name" value="PAS domain"/>
    <property type="match status" value="4"/>
</dbReference>
<keyword evidence="3" id="KW-0600">Photoreceptor protein</keyword>
<dbReference type="InterPro" id="IPR001610">
    <property type="entry name" value="PAC"/>
</dbReference>
<dbReference type="RefSeq" id="WP_168034499.1">
    <property type="nucleotide sequence ID" value="NZ_JAAVNE010000054.1"/>
</dbReference>
<reference evidence="18 19" key="1">
    <citation type="submission" date="2020-03" db="EMBL/GenBank/DDBJ databases">
        <title>Roseomonas selenitidurans sp. nov. isolated from urban soil.</title>
        <authorList>
            <person name="Liu H."/>
        </authorList>
    </citation>
    <scope>NUCLEOTIDE SEQUENCE [LARGE SCALE GENOMIC DNA]</scope>
    <source>
        <strain evidence="18 19">BU-1</strain>
    </source>
</reference>
<evidence type="ECO:0000313" key="19">
    <source>
        <dbReference type="Proteomes" id="UP000787635"/>
    </source>
</evidence>
<dbReference type="CDD" id="cd00130">
    <property type="entry name" value="PAS"/>
    <property type="match status" value="2"/>
</dbReference>
<dbReference type="EMBL" id="JAAVNE010000054">
    <property type="protein sequence ID" value="NKC33777.1"/>
    <property type="molecule type" value="Genomic_DNA"/>
</dbReference>
<evidence type="ECO:0000256" key="3">
    <source>
        <dbReference type="ARBA" id="ARBA00022543"/>
    </source>
</evidence>
<keyword evidence="15" id="KW-0675">Receptor</keyword>
<dbReference type="EC" id="2.7.13.3" evidence="2"/>
<dbReference type="Gene3D" id="2.10.70.100">
    <property type="match status" value="1"/>
</dbReference>
<keyword evidence="6" id="KW-0285">Flavoprotein</keyword>
<accession>A0ABX1ED00</accession>
<keyword evidence="11" id="KW-0418">Kinase</keyword>
<dbReference type="InterPro" id="IPR000014">
    <property type="entry name" value="PAS"/>
</dbReference>
<comment type="catalytic activity">
    <reaction evidence="1">
        <text>ATP + protein L-histidine = ADP + protein N-phospho-L-histidine.</text>
        <dbReference type="EC" id="2.7.13.3"/>
    </reaction>
</comment>
<evidence type="ECO:0000256" key="15">
    <source>
        <dbReference type="ARBA" id="ARBA00023170"/>
    </source>
</evidence>
<dbReference type="PANTHER" id="PTHR41523">
    <property type="entry name" value="TWO-COMPONENT SYSTEM SENSOR PROTEIN"/>
    <property type="match status" value="1"/>
</dbReference>
<dbReference type="InterPro" id="IPR036890">
    <property type="entry name" value="HATPase_C_sf"/>
</dbReference>
<evidence type="ECO:0000256" key="7">
    <source>
        <dbReference type="ARBA" id="ARBA00022643"/>
    </source>
</evidence>